<dbReference type="Gene3D" id="3.20.20.60">
    <property type="entry name" value="Phosphoenolpyruvate-binding domains"/>
    <property type="match status" value="1"/>
</dbReference>
<reference evidence="20" key="1">
    <citation type="submission" date="2017-02" db="EMBL/GenBank/DDBJ databases">
        <authorList>
            <person name="Regsiter A."/>
            <person name="William W."/>
        </authorList>
    </citation>
    <scope>NUCLEOTIDE SEQUENCE</scope>
    <source>
        <strain evidence="20">BdmA 4</strain>
    </source>
</reference>
<evidence type="ECO:0000256" key="7">
    <source>
        <dbReference type="ARBA" id="ARBA00022723"/>
    </source>
</evidence>
<dbReference type="InterPro" id="IPR010121">
    <property type="entry name" value="Pyruvate_phosphate_dikinase"/>
</dbReference>
<dbReference type="Gene3D" id="3.30.470.20">
    <property type="entry name" value="ATP-grasp fold, B domain"/>
    <property type="match status" value="1"/>
</dbReference>
<evidence type="ECO:0000259" key="19">
    <source>
        <dbReference type="Pfam" id="PF02896"/>
    </source>
</evidence>
<feature type="domain" description="Pyruvate phosphate dikinase AMP/ATP-binding" evidence="18">
    <location>
        <begin position="60"/>
        <end position="304"/>
    </location>
</feature>
<dbReference type="GO" id="GO:0005524">
    <property type="term" value="F:ATP binding"/>
    <property type="evidence" value="ECO:0007669"/>
    <property type="project" value="UniProtKB-UniRule"/>
</dbReference>
<keyword evidence="8" id="KW-0547">Nucleotide-binding</keyword>
<keyword evidence="20" id="KW-0670">Pyruvate</keyword>
<dbReference type="InterPro" id="IPR000121">
    <property type="entry name" value="PEP_util_C"/>
</dbReference>
<dbReference type="NCBIfam" id="NF004531">
    <property type="entry name" value="PRK05878.1"/>
    <property type="match status" value="1"/>
</dbReference>
<name>A0A3P3XU47_9SPIR</name>
<dbReference type="AlphaFoldDB" id="A0A3P3XU47"/>
<dbReference type="PROSITE" id="PS00370">
    <property type="entry name" value="PEP_ENZYMES_PHOS_SITE"/>
    <property type="match status" value="1"/>
</dbReference>
<evidence type="ECO:0000259" key="17">
    <source>
        <dbReference type="Pfam" id="PF00391"/>
    </source>
</evidence>
<dbReference type="InterPro" id="IPR002192">
    <property type="entry name" value="PPDK_AMP/ATP-bd"/>
</dbReference>
<accession>A0A3P3XU47</accession>
<evidence type="ECO:0000256" key="15">
    <source>
        <dbReference type="PIRSR" id="PIRSR000853-3"/>
    </source>
</evidence>
<keyword evidence="6 20" id="KW-0808">Transferase</keyword>
<feature type="active site" description="Tele-phosphohistidine intermediate" evidence="13">
    <location>
        <position position="472"/>
    </location>
</feature>
<dbReference type="InterPro" id="IPR036637">
    <property type="entry name" value="Phosphohistidine_dom_sf"/>
</dbReference>
<comment type="similarity">
    <text evidence="3 12">Belongs to the PEP-utilizing enzyme family.</text>
</comment>
<feature type="domain" description="PEP-utilising enzyme C-terminal" evidence="19">
    <location>
        <begin position="541"/>
        <end position="889"/>
    </location>
</feature>
<dbReference type="GO" id="GO:0016301">
    <property type="term" value="F:kinase activity"/>
    <property type="evidence" value="ECO:0007669"/>
    <property type="project" value="UniProtKB-UniRule"/>
</dbReference>
<evidence type="ECO:0000256" key="12">
    <source>
        <dbReference type="PIRNR" id="PIRNR000853"/>
    </source>
</evidence>
<evidence type="ECO:0000256" key="14">
    <source>
        <dbReference type="PIRSR" id="PIRSR000853-2"/>
    </source>
</evidence>
<dbReference type="Gene3D" id="3.50.30.10">
    <property type="entry name" value="Phosphohistidine domain"/>
    <property type="match status" value="1"/>
</dbReference>
<dbReference type="Pfam" id="PF00391">
    <property type="entry name" value="PEP-utilizers"/>
    <property type="match status" value="1"/>
</dbReference>
<evidence type="ECO:0000256" key="8">
    <source>
        <dbReference type="ARBA" id="ARBA00022741"/>
    </source>
</evidence>
<protein>
    <recommendedName>
        <fullName evidence="5 12">Pyruvate, phosphate dikinase</fullName>
        <ecNumber evidence="4 12">2.7.9.1</ecNumber>
    </recommendedName>
</protein>
<evidence type="ECO:0000256" key="6">
    <source>
        <dbReference type="ARBA" id="ARBA00022679"/>
    </source>
</evidence>
<dbReference type="Gene3D" id="1.10.189.10">
    <property type="entry name" value="Pyruvate Phosphate Dikinase, domain 2"/>
    <property type="match status" value="1"/>
</dbReference>
<keyword evidence="10" id="KW-0067">ATP-binding</keyword>
<dbReference type="SUPFAM" id="SSF51621">
    <property type="entry name" value="Phosphoenolpyruvate/pyruvate domain"/>
    <property type="match status" value="1"/>
</dbReference>
<comment type="catalytic activity">
    <reaction evidence="12">
        <text>pyruvate + phosphate + ATP = phosphoenolpyruvate + AMP + diphosphate + H(+)</text>
        <dbReference type="Rhea" id="RHEA:10756"/>
        <dbReference type="ChEBI" id="CHEBI:15361"/>
        <dbReference type="ChEBI" id="CHEBI:15378"/>
        <dbReference type="ChEBI" id="CHEBI:30616"/>
        <dbReference type="ChEBI" id="CHEBI:33019"/>
        <dbReference type="ChEBI" id="CHEBI:43474"/>
        <dbReference type="ChEBI" id="CHEBI:58702"/>
        <dbReference type="ChEBI" id="CHEBI:456215"/>
        <dbReference type="EC" id="2.7.9.1"/>
    </reaction>
</comment>
<dbReference type="Gene3D" id="3.30.1490.20">
    <property type="entry name" value="ATP-grasp fold, A domain"/>
    <property type="match status" value="1"/>
</dbReference>
<evidence type="ECO:0000256" key="9">
    <source>
        <dbReference type="ARBA" id="ARBA00022777"/>
    </source>
</evidence>
<evidence type="ECO:0000256" key="4">
    <source>
        <dbReference type="ARBA" id="ARBA00011994"/>
    </source>
</evidence>
<feature type="binding site" evidence="14">
    <location>
        <position position="784"/>
    </location>
    <ligand>
        <name>substrate</name>
    </ligand>
</feature>
<dbReference type="EMBL" id="FWDO01000007">
    <property type="protein sequence ID" value="SLM19609.1"/>
    <property type="molecule type" value="Genomic_DNA"/>
</dbReference>
<dbReference type="PIRSF" id="PIRSF000853">
    <property type="entry name" value="PPDK"/>
    <property type="match status" value="1"/>
</dbReference>
<evidence type="ECO:0000256" key="1">
    <source>
        <dbReference type="ARBA" id="ARBA00001946"/>
    </source>
</evidence>
<dbReference type="InterPro" id="IPR013815">
    <property type="entry name" value="ATP_grasp_subdomain_1"/>
</dbReference>
<feature type="binding site" evidence="15">
    <location>
        <position position="762"/>
    </location>
    <ligand>
        <name>Mg(2+)</name>
        <dbReference type="ChEBI" id="CHEBI:18420"/>
    </ligand>
</feature>
<feature type="region of interest" description="Disordered" evidence="16">
    <location>
        <begin position="894"/>
        <end position="944"/>
    </location>
</feature>
<dbReference type="PANTHER" id="PTHR22931">
    <property type="entry name" value="PHOSPHOENOLPYRUVATE DIKINASE-RELATED"/>
    <property type="match status" value="1"/>
</dbReference>
<dbReference type="InterPro" id="IPR008279">
    <property type="entry name" value="PEP-util_enz_mobile_dom"/>
</dbReference>
<dbReference type="GO" id="GO:0050242">
    <property type="term" value="F:pyruvate, phosphate dikinase activity"/>
    <property type="evidence" value="ECO:0007669"/>
    <property type="project" value="UniProtKB-UniRule"/>
</dbReference>
<dbReference type="InterPro" id="IPR015813">
    <property type="entry name" value="Pyrv/PenolPyrv_kinase-like_dom"/>
</dbReference>
<evidence type="ECO:0000256" key="3">
    <source>
        <dbReference type="ARBA" id="ARBA00007837"/>
    </source>
</evidence>
<dbReference type="EC" id="2.7.9.1" evidence="4 12"/>
<feature type="binding site" evidence="14">
    <location>
        <position position="578"/>
    </location>
    <ligand>
        <name>substrate</name>
    </ligand>
</feature>
<comment type="function">
    <text evidence="2">Catalyzes the reversible phosphorylation of pyruvate and phosphate.</text>
</comment>
<feature type="binding site" evidence="14">
    <location>
        <position position="786"/>
    </location>
    <ligand>
        <name>substrate</name>
    </ligand>
</feature>
<feature type="compositionally biased region" description="Basic residues" evidence="16">
    <location>
        <begin position="932"/>
        <end position="944"/>
    </location>
</feature>
<gene>
    <name evidence="20" type="primary">ppdK</name>
    <name evidence="20" type="ORF">SPIRO4BDMA_70031</name>
</gene>
<evidence type="ECO:0000256" key="16">
    <source>
        <dbReference type="SAM" id="MobiDB-lite"/>
    </source>
</evidence>
<feature type="binding site" evidence="14">
    <location>
        <position position="635"/>
    </location>
    <ligand>
        <name>substrate</name>
    </ligand>
</feature>
<keyword evidence="9 20" id="KW-0418">Kinase</keyword>
<feature type="binding site" evidence="14">
    <location>
        <position position="785"/>
    </location>
    <ligand>
        <name>substrate</name>
    </ligand>
</feature>
<evidence type="ECO:0000256" key="10">
    <source>
        <dbReference type="ARBA" id="ARBA00022840"/>
    </source>
</evidence>
<dbReference type="InterPro" id="IPR023151">
    <property type="entry name" value="PEP_util_CS"/>
</dbReference>
<dbReference type="PANTHER" id="PTHR22931:SF9">
    <property type="entry name" value="PYRUVATE, PHOSPHATE DIKINASE 1, CHLOROPLASTIC"/>
    <property type="match status" value="1"/>
</dbReference>
<feature type="binding site" evidence="14">
    <location>
        <position position="762"/>
    </location>
    <ligand>
        <name>substrate</name>
    </ligand>
</feature>
<feature type="active site" description="Proton donor" evidence="13">
    <location>
        <position position="851"/>
    </location>
</feature>
<dbReference type="Pfam" id="PF01326">
    <property type="entry name" value="PPDK_N"/>
    <property type="match status" value="2"/>
</dbReference>
<evidence type="ECO:0000256" key="11">
    <source>
        <dbReference type="ARBA" id="ARBA00022842"/>
    </source>
</evidence>
<feature type="domain" description="Pyruvate phosphate dikinase AMP/ATP-binding" evidence="18">
    <location>
        <begin position="317"/>
        <end position="361"/>
    </location>
</feature>
<feature type="compositionally biased region" description="Low complexity" evidence="16">
    <location>
        <begin position="913"/>
        <end position="927"/>
    </location>
</feature>
<dbReference type="NCBIfam" id="TIGR01828">
    <property type="entry name" value="pyru_phos_dikin"/>
    <property type="match status" value="1"/>
</dbReference>
<feature type="domain" description="PEP-utilising enzyme mobile" evidence="17">
    <location>
        <begin position="439"/>
        <end position="520"/>
    </location>
</feature>
<evidence type="ECO:0000256" key="5">
    <source>
        <dbReference type="ARBA" id="ARBA00020138"/>
    </source>
</evidence>
<dbReference type="GO" id="GO:0046872">
    <property type="term" value="F:metal ion binding"/>
    <property type="evidence" value="ECO:0007669"/>
    <property type="project" value="UniProtKB-UniRule"/>
</dbReference>
<feature type="binding site" evidence="14">
    <location>
        <position position="783"/>
    </location>
    <ligand>
        <name>substrate</name>
    </ligand>
</feature>
<sequence length="944" mass="103824">MPKKKFVYSFGAGVAEGNGSMKELLGGKGAGLHEMTKIGLPVPAGFTITTEVCDLYFKHEKKWPEGLEKEIQRHLKQLEKTTKKTLGDPRDPLLVSVRSGAPVSMPGMMETILNLGLTDASVEGLAAKTGNRRFALDAYRRFIMMYGSTAMGIDREEFDKAFDGVKEKRTRVRLHVSAGQKVNDTDVNEEELDELIGVFKKIYREHIKTDFPQDPWEQLKGAIDAVFNSWMAEKAVTYRKVEKLVGVKGTAVNVVQMVFGNKGETSGTGVCFTRDPNSGDNVFYGDYLINAQGEDVVAGIRTPIKLAELEKRDPKVFKQLVSIRKKLETHYRDMQDLEFTVEEGKLYMLQCRTGKRSPIAAFHIAVSMVKEKLITKEEAVQRIKASDIEGIFYPMIDKSNPADLKKAFIVQGIDAVPGAATGKVVFNAKAAEEWAAKGEKVILVRKETSPEDVGGMHAAQGILTATGGKTSHAAVVARGWGKCCVVGCEKLDIDYEKGQFSVGDTVVREGDYITLDGGAGNVYIGQLKLVKPEPPKAYTILMSWVDKIRTLKVRTNADTPYDAEKARELGAEGIGLCRTEHMFFDSEERILAIREMIIADDLESRKKALAKVLPFQTKDFEGIFKAMNGLPVTIRLIDPPLHEFVPHDEEGQKALADAVGVPLEKVIQRVNQLHEANPMLGHRGCRLTITYPEILDMQVTAIITAACNMTKKGVKVLPEIMIPLVIDEKELKILETRTREVADAIIAKSGISLGYMVGTMIEVPRAALLADRIANVAEFFSFGTNDLTQMTLGLSRDDAGKFLPDYVDEKKAGIFKADPFQSLDQDGVGMLIRMGIEKGRATRSKLKVGICGEHGGDPASVKFFHRVGMNYVSSSPFRVPVSRLAAAQAVVEDSLAAKKQTKRRGRPPKSGVASAKPSKKTSASKATVTQARRPRGRPRGSKNK</sequence>
<dbReference type="SUPFAM" id="SSF52009">
    <property type="entry name" value="Phosphohistidine domain"/>
    <property type="match status" value="1"/>
</dbReference>
<evidence type="ECO:0000256" key="2">
    <source>
        <dbReference type="ARBA" id="ARBA00003144"/>
    </source>
</evidence>
<dbReference type="PROSITE" id="PS00742">
    <property type="entry name" value="PEP_ENZYMES_2"/>
    <property type="match status" value="1"/>
</dbReference>
<evidence type="ECO:0000256" key="13">
    <source>
        <dbReference type="PIRSR" id="PIRSR000853-1"/>
    </source>
</evidence>
<comment type="cofactor">
    <cofactor evidence="1 12 15">
        <name>Mg(2+)</name>
        <dbReference type="ChEBI" id="CHEBI:18420"/>
    </cofactor>
</comment>
<proteinExistence type="inferred from homology"/>
<dbReference type="SUPFAM" id="SSF56059">
    <property type="entry name" value="Glutathione synthetase ATP-binding domain-like"/>
    <property type="match status" value="1"/>
</dbReference>
<feature type="binding site" evidence="15">
    <location>
        <position position="786"/>
    </location>
    <ligand>
        <name>Mg(2+)</name>
        <dbReference type="ChEBI" id="CHEBI:18420"/>
    </ligand>
</feature>
<dbReference type="Pfam" id="PF02896">
    <property type="entry name" value="PEP-utilizers_C"/>
    <property type="match status" value="1"/>
</dbReference>
<evidence type="ECO:0000259" key="18">
    <source>
        <dbReference type="Pfam" id="PF01326"/>
    </source>
</evidence>
<evidence type="ECO:0000313" key="20">
    <source>
        <dbReference type="EMBL" id="SLM19609.1"/>
    </source>
</evidence>
<keyword evidence="7 15" id="KW-0479">Metal-binding</keyword>
<dbReference type="InterPro" id="IPR040442">
    <property type="entry name" value="Pyrv_kinase-like_dom_sf"/>
</dbReference>
<dbReference type="Gene3D" id="1.20.80.30">
    <property type="match status" value="1"/>
</dbReference>
<organism evidence="20">
    <name type="scientific">uncultured spirochete</name>
    <dbReference type="NCBI Taxonomy" id="156406"/>
    <lineage>
        <taxon>Bacteria</taxon>
        <taxon>Pseudomonadati</taxon>
        <taxon>Spirochaetota</taxon>
        <taxon>Spirochaetia</taxon>
        <taxon>Spirochaetales</taxon>
        <taxon>environmental samples</taxon>
    </lineage>
</organism>
<keyword evidence="11 15" id="KW-0460">Magnesium</keyword>
<dbReference type="InterPro" id="IPR018274">
    <property type="entry name" value="PEP_util_AS"/>
</dbReference>